<protein>
    <submittedName>
        <fullName evidence="3">Uncharacterized protein</fullName>
    </submittedName>
</protein>
<dbReference type="EMBL" id="JAENIM010000046">
    <property type="protein sequence ID" value="MBK1792599.1"/>
    <property type="molecule type" value="Genomic_DNA"/>
</dbReference>
<proteinExistence type="predicted"/>
<feature type="region of interest" description="Disordered" evidence="1">
    <location>
        <begin position="141"/>
        <end position="193"/>
    </location>
</feature>
<feature type="signal peptide" evidence="2">
    <location>
        <begin position="1"/>
        <end position="24"/>
    </location>
</feature>
<accession>A0A8J7SL65</accession>
<reference evidence="3" key="1">
    <citation type="submission" date="2021-01" db="EMBL/GenBank/DDBJ databases">
        <title>Modified the classification status of verrucomicrobia.</title>
        <authorList>
            <person name="Feng X."/>
        </authorList>
    </citation>
    <scope>NUCLEOTIDE SEQUENCE</scope>
    <source>
        <strain evidence="3">_KCTC 22039</strain>
    </source>
</reference>
<keyword evidence="4" id="KW-1185">Reference proteome</keyword>
<keyword evidence="2" id="KW-0732">Signal</keyword>
<evidence type="ECO:0000313" key="4">
    <source>
        <dbReference type="Proteomes" id="UP000624703"/>
    </source>
</evidence>
<evidence type="ECO:0000256" key="2">
    <source>
        <dbReference type="SAM" id="SignalP"/>
    </source>
</evidence>
<feature type="compositionally biased region" description="Basic residues" evidence="1">
    <location>
        <begin position="182"/>
        <end position="193"/>
    </location>
</feature>
<feature type="chain" id="PRO_5035279301" evidence="2">
    <location>
        <begin position="25"/>
        <end position="193"/>
    </location>
</feature>
<feature type="compositionally biased region" description="Low complexity" evidence="1">
    <location>
        <begin position="141"/>
        <end position="154"/>
    </location>
</feature>
<dbReference type="Proteomes" id="UP000624703">
    <property type="component" value="Unassembled WGS sequence"/>
</dbReference>
<dbReference type="AlphaFoldDB" id="A0A8J7SL65"/>
<name>A0A8J7SL65_9BACT</name>
<sequence>MSRLIVKSPVLVSLLVTSLSVALAQALPPRKPTIGQFTSLVNNSPFTIKQAAAAPVQAANNIDKEWMLGGISPAADGGHQVLLINKKDRKKRIRFVEGYDTDGFKLLDVKQDPKSYKNSKVRVSLQGQEAWLGYDDKLIQPAGAAPRSAPSSAAKGKKPVVARPPTPPGAENSSDKKPTTQVRRRVVRPTPKK</sequence>
<evidence type="ECO:0000256" key="1">
    <source>
        <dbReference type="SAM" id="MobiDB-lite"/>
    </source>
</evidence>
<gene>
    <name evidence="3" type="ORF">JIN82_15650</name>
</gene>
<organism evidence="3 4">
    <name type="scientific">Persicirhabdus sediminis</name>
    <dbReference type="NCBI Taxonomy" id="454144"/>
    <lineage>
        <taxon>Bacteria</taxon>
        <taxon>Pseudomonadati</taxon>
        <taxon>Verrucomicrobiota</taxon>
        <taxon>Verrucomicrobiia</taxon>
        <taxon>Verrucomicrobiales</taxon>
        <taxon>Verrucomicrobiaceae</taxon>
        <taxon>Persicirhabdus</taxon>
    </lineage>
</organism>
<evidence type="ECO:0000313" key="3">
    <source>
        <dbReference type="EMBL" id="MBK1792599.1"/>
    </source>
</evidence>
<dbReference type="RefSeq" id="WP_200312611.1">
    <property type="nucleotide sequence ID" value="NZ_JAENIM010000046.1"/>
</dbReference>
<comment type="caution">
    <text evidence="3">The sequence shown here is derived from an EMBL/GenBank/DDBJ whole genome shotgun (WGS) entry which is preliminary data.</text>
</comment>